<comment type="caution">
    <text evidence="2">The sequence shown here is derived from an EMBL/GenBank/DDBJ whole genome shotgun (WGS) entry which is preliminary data.</text>
</comment>
<dbReference type="InterPro" id="IPR000242">
    <property type="entry name" value="PTP_cat"/>
</dbReference>
<dbReference type="EMBL" id="JAHXZJ010001119">
    <property type="protein sequence ID" value="KAH0555166.1"/>
    <property type="molecule type" value="Genomic_DNA"/>
</dbReference>
<dbReference type="PANTHER" id="PTHR19134">
    <property type="entry name" value="RECEPTOR-TYPE TYROSINE-PROTEIN PHOSPHATASE"/>
    <property type="match status" value="1"/>
</dbReference>
<accession>A0AAV7I9C7</accession>
<proteinExistence type="predicted"/>
<dbReference type="SMART" id="SM00404">
    <property type="entry name" value="PTPc_motif"/>
    <property type="match status" value="1"/>
</dbReference>
<protein>
    <recommendedName>
        <fullName evidence="1">Tyrosine-protein phosphatase domain-containing protein</fullName>
    </recommendedName>
</protein>
<dbReference type="SUPFAM" id="SSF52799">
    <property type="entry name" value="(Phosphotyrosine protein) phosphatases II"/>
    <property type="match status" value="2"/>
</dbReference>
<gene>
    <name evidence="2" type="ORF">KQX54_015719</name>
</gene>
<dbReference type="Proteomes" id="UP000826195">
    <property type="component" value="Unassembled WGS sequence"/>
</dbReference>
<organism evidence="2 3">
    <name type="scientific">Cotesia glomerata</name>
    <name type="common">Lepidopteran parasitic wasp</name>
    <name type="synonym">Apanteles glomeratus</name>
    <dbReference type="NCBI Taxonomy" id="32391"/>
    <lineage>
        <taxon>Eukaryota</taxon>
        <taxon>Metazoa</taxon>
        <taxon>Ecdysozoa</taxon>
        <taxon>Arthropoda</taxon>
        <taxon>Hexapoda</taxon>
        <taxon>Insecta</taxon>
        <taxon>Pterygota</taxon>
        <taxon>Neoptera</taxon>
        <taxon>Endopterygota</taxon>
        <taxon>Hymenoptera</taxon>
        <taxon>Apocrita</taxon>
        <taxon>Ichneumonoidea</taxon>
        <taxon>Braconidae</taxon>
        <taxon>Microgastrinae</taxon>
        <taxon>Cotesia</taxon>
    </lineage>
</organism>
<evidence type="ECO:0000313" key="2">
    <source>
        <dbReference type="EMBL" id="KAH0555166.1"/>
    </source>
</evidence>
<feature type="domain" description="Tyrosine-protein phosphatase" evidence="1">
    <location>
        <begin position="93"/>
        <end position="375"/>
    </location>
</feature>
<dbReference type="SMART" id="SM00194">
    <property type="entry name" value="PTPc"/>
    <property type="match status" value="1"/>
</dbReference>
<dbReference type="PROSITE" id="PS50055">
    <property type="entry name" value="TYR_PHOSPHATASE_PTP"/>
    <property type="match status" value="1"/>
</dbReference>
<keyword evidence="3" id="KW-1185">Reference proteome</keyword>
<reference evidence="2 3" key="1">
    <citation type="journal article" date="2021" name="J. Hered.">
        <title>A chromosome-level genome assembly of the parasitoid wasp, Cotesia glomerata (Hymenoptera: Braconidae).</title>
        <authorList>
            <person name="Pinto B.J."/>
            <person name="Weis J.J."/>
            <person name="Gamble T."/>
            <person name="Ode P.J."/>
            <person name="Paul R."/>
            <person name="Zaspel J.M."/>
        </authorList>
    </citation>
    <scope>NUCLEOTIDE SEQUENCE [LARGE SCALE GENOMIC DNA]</scope>
    <source>
        <strain evidence="2">CgM1</strain>
    </source>
</reference>
<dbReference type="InterPro" id="IPR050348">
    <property type="entry name" value="Protein-Tyr_Phosphatase"/>
</dbReference>
<dbReference type="InterPro" id="IPR003595">
    <property type="entry name" value="Tyr_Pase_cat"/>
</dbReference>
<dbReference type="Pfam" id="PF00102">
    <property type="entry name" value="Y_phosphatase"/>
    <property type="match status" value="2"/>
</dbReference>
<name>A0AAV7I9C7_COTGL</name>
<evidence type="ECO:0000259" key="1">
    <source>
        <dbReference type="PROSITE" id="PS50055"/>
    </source>
</evidence>
<dbReference type="AlphaFoldDB" id="A0AAV7I9C7"/>
<dbReference type="Gene3D" id="3.90.190.10">
    <property type="entry name" value="Protein tyrosine phosphatase superfamily"/>
    <property type="match status" value="2"/>
</dbReference>
<dbReference type="GO" id="GO:0004725">
    <property type="term" value="F:protein tyrosine phosphatase activity"/>
    <property type="evidence" value="ECO:0007669"/>
    <property type="project" value="InterPro"/>
</dbReference>
<dbReference type="InterPro" id="IPR029021">
    <property type="entry name" value="Prot-tyrosine_phosphatase-like"/>
</dbReference>
<dbReference type="PANTHER" id="PTHR19134:SF534">
    <property type="entry name" value="LD27988P"/>
    <property type="match status" value="1"/>
</dbReference>
<sequence length="455" mass="53143">MLNGTKQQSEQLEPRNLQYFAPIQDNTLIKDFIIKEERIKRNSHYIQTTLKVTHLETGKVRLIHHFKYLDWPENVAPDVNKLIDFLLAVNRKYQAFFRKMLKTNQILPGPIVVHGEKESIQEFQNRRSRLDFEQIIKNEHSLVNEHQLTKKAEKWDRESIVGNIGFDIFSTYYVDGFKIEKKFVIVNNSGPEVDSYNFWSFIWEKCCKVIVRFDGTLKNRNWLNNSQDDAYAVGEFLIRKKTANNSCKYYTQLQITIRNIMERKSRKITHLQFHLHYLDKLPSNGSAQLISFLEMVNKNRGAKSKKSASGPTVIHSVGCFERAVSICVLDICLDQLIETEEVSVIDNVLSVKSQVSFEFFSLEEFKFINKVLLGSLKVLRLKKARSLDGEVEGKAFIDQVRKFSLVFRKMSLSCLNSFVKDIIGCRFNVRVYECYLKTIRMELSRKVCTERKVDS</sequence>
<evidence type="ECO:0000313" key="3">
    <source>
        <dbReference type="Proteomes" id="UP000826195"/>
    </source>
</evidence>